<feature type="region of interest" description="Disordered" evidence="1">
    <location>
        <begin position="256"/>
        <end position="279"/>
    </location>
</feature>
<reference evidence="2 3" key="1">
    <citation type="submission" date="2016-02" db="EMBL/GenBank/DDBJ databases">
        <title>Genome analysis of coral dinoflagellate symbionts highlights evolutionary adaptations to a symbiotic lifestyle.</title>
        <authorList>
            <person name="Aranda M."/>
            <person name="Li Y."/>
            <person name="Liew Y.J."/>
            <person name="Baumgarten S."/>
            <person name="Simakov O."/>
            <person name="Wilson M."/>
            <person name="Piel J."/>
            <person name="Ashoor H."/>
            <person name="Bougouffa S."/>
            <person name="Bajic V.B."/>
            <person name="Ryu T."/>
            <person name="Ravasi T."/>
            <person name="Bayer T."/>
            <person name="Micklem G."/>
            <person name="Kim H."/>
            <person name="Bhak J."/>
            <person name="Lajeunesse T.C."/>
            <person name="Voolstra C.R."/>
        </authorList>
    </citation>
    <scope>NUCLEOTIDE SEQUENCE [LARGE SCALE GENOMIC DNA]</scope>
    <source>
        <strain evidence="2 3">CCMP2467</strain>
    </source>
</reference>
<accession>A0A1Q9EDD7</accession>
<dbReference type="OrthoDB" id="448640at2759"/>
<dbReference type="OMA" id="GKHANMA"/>
<keyword evidence="3" id="KW-1185">Reference proteome</keyword>
<dbReference type="Proteomes" id="UP000186817">
    <property type="component" value="Unassembled WGS sequence"/>
</dbReference>
<name>A0A1Q9EDD7_SYMMI</name>
<proteinExistence type="predicted"/>
<sequence length="333" mass="35085">MGVCWLQSGVSLEDSMLAARASVCTMLPRATSCGSRSGLSLLRSSIGGLGHPRHTQDGNGGIAIGPGRPLVGRGSACCWSCTPAGGAALLALGCSAGRARRPARGLASGAVVLNATLDRAPILYLSDPCSCTQLAERRDGWMCGDDECLVDEEEDGKHANMADAPTAAREVADAMNNAAPDLRDIPICLSSESSDGGEIIVIGNPGPDPKKACLKALGIRKMCEDETIGEKTDSDPELIGVWATAFVETLNTTGKLKNGFNDDDPEEEEEKEEDLEEAGNQKQIVALTEIMNEKLQKHFLFNFTDEIVTAPVIYGGYASDGSIVGVLSSRVWT</sequence>
<evidence type="ECO:0000256" key="1">
    <source>
        <dbReference type="SAM" id="MobiDB-lite"/>
    </source>
</evidence>
<feature type="compositionally biased region" description="Acidic residues" evidence="1">
    <location>
        <begin position="261"/>
        <end position="277"/>
    </location>
</feature>
<dbReference type="EMBL" id="LSRX01000186">
    <property type="protein sequence ID" value="OLQ05418.1"/>
    <property type="molecule type" value="Genomic_DNA"/>
</dbReference>
<evidence type="ECO:0000313" key="3">
    <source>
        <dbReference type="Proteomes" id="UP000186817"/>
    </source>
</evidence>
<protein>
    <submittedName>
        <fullName evidence="2">Uncharacterized protein</fullName>
    </submittedName>
</protein>
<gene>
    <name evidence="2" type="ORF">AK812_SmicGene11419</name>
</gene>
<organism evidence="2 3">
    <name type="scientific">Symbiodinium microadriaticum</name>
    <name type="common">Dinoflagellate</name>
    <name type="synonym">Zooxanthella microadriatica</name>
    <dbReference type="NCBI Taxonomy" id="2951"/>
    <lineage>
        <taxon>Eukaryota</taxon>
        <taxon>Sar</taxon>
        <taxon>Alveolata</taxon>
        <taxon>Dinophyceae</taxon>
        <taxon>Suessiales</taxon>
        <taxon>Symbiodiniaceae</taxon>
        <taxon>Symbiodinium</taxon>
    </lineage>
</organism>
<comment type="caution">
    <text evidence="2">The sequence shown here is derived from an EMBL/GenBank/DDBJ whole genome shotgun (WGS) entry which is preliminary data.</text>
</comment>
<evidence type="ECO:0000313" key="2">
    <source>
        <dbReference type="EMBL" id="OLQ05418.1"/>
    </source>
</evidence>
<dbReference type="AlphaFoldDB" id="A0A1Q9EDD7"/>